<name>A0A5C6BMX0_9PLAN</name>
<gene>
    <name evidence="13" type="primary">gmuE</name>
    <name evidence="13" type="ORF">CA54_12730</name>
</gene>
<reference evidence="13 14" key="1">
    <citation type="submission" date="2019-02" db="EMBL/GenBank/DDBJ databases">
        <title>Deep-cultivation of Planctomycetes and their phenomic and genomic characterization uncovers novel biology.</title>
        <authorList>
            <person name="Wiegand S."/>
            <person name="Jogler M."/>
            <person name="Boedeker C."/>
            <person name="Pinto D."/>
            <person name="Vollmers J."/>
            <person name="Rivas-Marin E."/>
            <person name="Kohn T."/>
            <person name="Peeters S.H."/>
            <person name="Heuer A."/>
            <person name="Rast P."/>
            <person name="Oberbeckmann S."/>
            <person name="Bunk B."/>
            <person name="Jeske O."/>
            <person name="Meyerdierks A."/>
            <person name="Storesund J.E."/>
            <person name="Kallscheuer N."/>
            <person name="Luecker S."/>
            <person name="Lage O.M."/>
            <person name="Pohl T."/>
            <person name="Merkel B.J."/>
            <person name="Hornburger P."/>
            <person name="Mueller R.-W."/>
            <person name="Bruemmer F."/>
            <person name="Labrenz M."/>
            <person name="Spormann A.M."/>
            <person name="Op Den Camp H."/>
            <person name="Overmann J."/>
            <person name="Amann R."/>
            <person name="Jetten M.S.M."/>
            <person name="Mascher T."/>
            <person name="Medema M.H."/>
            <person name="Devos D.P."/>
            <person name="Kaster A.-K."/>
            <person name="Ovreas L."/>
            <person name="Rohde M."/>
            <person name="Galperin M.Y."/>
            <person name="Jogler C."/>
        </authorList>
    </citation>
    <scope>NUCLEOTIDE SEQUENCE [LARGE SCALE GENOMIC DNA]</scope>
    <source>
        <strain evidence="13 14">CA54</strain>
    </source>
</reference>
<keyword evidence="10" id="KW-0119">Carbohydrate metabolism</keyword>
<dbReference type="OrthoDB" id="9795247at2"/>
<comment type="catalytic activity">
    <reaction evidence="12">
        <text>D-fructose + ATP = D-fructose 6-phosphate + ADP + H(+)</text>
        <dbReference type="Rhea" id="RHEA:16125"/>
        <dbReference type="ChEBI" id="CHEBI:15378"/>
        <dbReference type="ChEBI" id="CHEBI:30616"/>
        <dbReference type="ChEBI" id="CHEBI:37721"/>
        <dbReference type="ChEBI" id="CHEBI:61527"/>
        <dbReference type="ChEBI" id="CHEBI:456216"/>
        <dbReference type="EC" id="2.7.1.4"/>
    </reaction>
</comment>
<dbReference type="FunFam" id="3.30.420.40:FF:000153">
    <property type="entry name" value="Putative fructokinase"/>
    <property type="match status" value="1"/>
</dbReference>
<dbReference type="Proteomes" id="UP000320735">
    <property type="component" value="Unassembled WGS sequence"/>
</dbReference>
<dbReference type="InterPro" id="IPR000600">
    <property type="entry name" value="ROK"/>
</dbReference>
<evidence type="ECO:0000256" key="2">
    <source>
        <dbReference type="ARBA" id="ARBA00006479"/>
    </source>
</evidence>
<sequence length="298" mass="31765">MKELVGGIEAGGTKFVCAIGTGPDDVRAIERFPTTSPEETLQRSIQFFEAQSTEFGPVAAIGVGSFGPVDPHLHSSTFGYVTSTPKPGWRDTDVVGPLHEALGVPVAFDTDVNAAALGEWRWGAAKNLECFIYLTIGTGIGGGGMINGQLMHGLIHPEMGHVRIPHDLSRDPYPGHCPFHGDCLEGLAAGPAIGERWGQPAEEFSDDHPAWELEAEYLAFALVNFLCTLSPQRIIIGGGVMRPHLFEPVRRKVQELLAGYVDSASITDAIDTFIVPPGLESQAGVLGAIALGQRLCNS</sequence>
<evidence type="ECO:0000256" key="12">
    <source>
        <dbReference type="ARBA" id="ARBA00048451"/>
    </source>
</evidence>
<dbReference type="RefSeq" id="WP_146369918.1">
    <property type="nucleotide sequence ID" value="NZ_SJPP01000001.1"/>
</dbReference>
<dbReference type="CDD" id="cd24067">
    <property type="entry name" value="ASKHA_NBD_ROK_BsFRK-like"/>
    <property type="match status" value="1"/>
</dbReference>
<dbReference type="Gene3D" id="3.30.420.40">
    <property type="match status" value="2"/>
</dbReference>
<dbReference type="AlphaFoldDB" id="A0A5C6BMX0"/>
<evidence type="ECO:0000256" key="5">
    <source>
        <dbReference type="ARBA" id="ARBA00022741"/>
    </source>
</evidence>
<comment type="caution">
    <text evidence="13">The sequence shown here is derived from an EMBL/GenBank/DDBJ whole genome shotgun (WGS) entry which is preliminary data.</text>
</comment>
<dbReference type="EMBL" id="SJPP01000001">
    <property type="protein sequence ID" value="TWU12449.1"/>
    <property type="molecule type" value="Genomic_DNA"/>
</dbReference>
<keyword evidence="9" id="KW-0460">Magnesium</keyword>
<proteinExistence type="inferred from homology"/>
<evidence type="ECO:0000256" key="9">
    <source>
        <dbReference type="ARBA" id="ARBA00022842"/>
    </source>
</evidence>
<evidence type="ECO:0000256" key="3">
    <source>
        <dbReference type="ARBA" id="ARBA00022679"/>
    </source>
</evidence>
<keyword evidence="4" id="KW-0479">Metal-binding</keyword>
<protein>
    <recommendedName>
        <fullName evidence="11">fructokinase</fullName>
        <ecNumber evidence="11">2.7.1.4</ecNumber>
    </recommendedName>
</protein>
<dbReference type="InterPro" id="IPR051804">
    <property type="entry name" value="Carb_Metab_Reg_Kinase/Isom"/>
</dbReference>
<comment type="similarity">
    <text evidence="2">Belongs to the ROK (NagC/XylR) family.</text>
</comment>
<organism evidence="13 14">
    <name type="scientific">Symmachiella macrocystis</name>
    <dbReference type="NCBI Taxonomy" id="2527985"/>
    <lineage>
        <taxon>Bacteria</taxon>
        <taxon>Pseudomonadati</taxon>
        <taxon>Planctomycetota</taxon>
        <taxon>Planctomycetia</taxon>
        <taxon>Planctomycetales</taxon>
        <taxon>Planctomycetaceae</taxon>
        <taxon>Symmachiella</taxon>
    </lineage>
</organism>
<evidence type="ECO:0000313" key="14">
    <source>
        <dbReference type="Proteomes" id="UP000320735"/>
    </source>
</evidence>
<dbReference type="InterPro" id="IPR043129">
    <property type="entry name" value="ATPase_NBD"/>
</dbReference>
<keyword evidence="8" id="KW-0067">ATP-binding</keyword>
<evidence type="ECO:0000256" key="11">
    <source>
        <dbReference type="ARBA" id="ARBA00038887"/>
    </source>
</evidence>
<evidence type="ECO:0000256" key="4">
    <source>
        <dbReference type="ARBA" id="ARBA00022723"/>
    </source>
</evidence>
<dbReference type="PANTHER" id="PTHR42742:SF3">
    <property type="entry name" value="FRUCTOKINASE"/>
    <property type="match status" value="1"/>
</dbReference>
<keyword evidence="7" id="KW-0862">Zinc</keyword>
<evidence type="ECO:0000256" key="6">
    <source>
        <dbReference type="ARBA" id="ARBA00022777"/>
    </source>
</evidence>
<evidence type="ECO:0000313" key="13">
    <source>
        <dbReference type="EMBL" id="TWU12449.1"/>
    </source>
</evidence>
<comment type="cofactor">
    <cofactor evidence="1">
        <name>Mg(2+)</name>
        <dbReference type="ChEBI" id="CHEBI:18420"/>
    </cofactor>
</comment>
<keyword evidence="5" id="KW-0547">Nucleotide-binding</keyword>
<dbReference type="GO" id="GO:0008865">
    <property type="term" value="F:fructokinase activity"/>
    <property type="evidence" value="ECO:0007669"/>
    <property type="project" value="UniProtKB-EC"/>
</dbReference>
<evidence type="ECO:0000256" key="7">
    <source>
        <dbReference type="ARBA" id="ARBA00022833"/>
    </source>
</evidence>
<evidence type="ECO:0000256" key="10">
    <source>
        <dbReference type="ARBA" id="ARBA00023277"/>
    </source>
</evidence>
<evidence type="ECO:0000256" key="8">
    <source>
        <dbReference type="ARBA" id="ARBA00022840"/>
    </source>
</evidence>
<keyword evidence="3 13" id="KW-0808">Transferase</keyword>
<dbReference type="SUPFAM" id="SSF53067">
    <property type="entry name" value="Actin-like ATPase domain"/>
    <property type="match status" value="1"/>
</dbReference>
<dbReference type="PANTHER" id="PTHR42742">
    <property type="entry name" value="TRANSCRIPTIONAL REPRESSOR MPRA"/>
    <property type="match status" value="1"/>
</dbReference>
<dbReference type="Pfam" id="PF00480">
    <property type="entry name" value="ROK"/>
    <property type="match status" value="1"/>
</dbReference>
<dbReference type="GO" id="GO:0005524">
    <property type="term" value="F:ATP binding"/>
    <property type="evidence" value="ECO:0007669"/>
    <property type="project" value="UniProtKB-KW"/>
</dbReference>
<evidence type="ECO:0000256" key="1">
    <source>
        <dbReference type="ARBA" id="ARBA00001946"/>
    </source>
</evidence>
<keyword evidence="14" id="KW-1185">Reference proteome</keyword>
<dbReference type="GO" id="GO:0046872">
    <property type="term" value="F:metal ion binding"/>
    <property type="evidence" value="ECO:0007669"/>
    <property type="project" value="UniProtKB-KW"/>
</dbReference>
<keyword evidence="6 13" id="KW-0418">Kinase</keyword>
<dbReference type="EC" id="2.7.1.4" evidence="11"/>
<accession>A0A5C6BMX0</accession>